<dbReference type="OrthoDB" id="9784149at2"/>
<dbReference type="KEGG" id="pspw:BJG93_30150"/>
<dbReference type="AlphaFoldDB" id="A0A1I9YU65"/>
<accession>A0A1I9YU65</accession>
<dbReference type="GO" id="GO:0008800">
    <property type="term" value="F:beta-lactamase activity"/>
    <property type="evidence" value="ECO:0007669"/>
    <property type="project" value="UniProtKB-EC"/>
</dbReference>
<keyword evidence="6" id="KW-0614">Plasmid</keyword>
<comment type="similarity">
    <text evidence="2">Belongs to the class-A beta-lactamase family.</text>
</comment>
<keyword evidence="7" id="KW-1185">Reference proteome</keyword>
<name>A0A1I9YU65_9BURK</name>
<dbReference type="EC" id="3.5.2.6" evidence="3"/>
<proteinExistence type="inferred from homology"/>
<sequence length="295" mass="31003">MKHSSVRRALLLAVASVPFTGACTLGSDSTRGFTEAQRRLGALESATGGRLGVAALNTADGTQVQHRADERFPFCSTFKVMAASAILKRSETENGLRRQHIAYTKDELVAYSPITAEHAGTGMTVSELCAAALQHSDNTAGNLLIKMLGGPAAVTAFARSIGDDPFRLDRWETELNTAIPGDPRDTTTPAAMAGSLQRLALGDALGAPERAMLIEWMRGNTTGAAKIRAGVPAAWSVADKTGGGDYGTTNDIAVMWPPGKPPIVLAVYFTQPDKDAPVRNDVVATAARIVAETLG</sequence>
<dbReference type="GO" id="GO:0030655">
    <property type="term" value="P:beta-lactam antibiotic catabolic process"/>
    <property type="evidence" value="ECO:0007669"/>
    <property type="project" value="InterPro"/>
</dbReference>
<dbReference type="PRINTS" id="PR00118">
    <property type="entry name" value="BLACTAMASEA"/>
</dbReference>
<dbReference type="PANTHER" id="PTHR35333">
    <property type="entry name" value="BETA-LACTAMASE"/>
    <property type="match status" value="1"/>
</dbReference>
<dbReference type="Pfam" id="PF13354">
    <property type="entry name" value="Beta-lactamase2"/>
    <property type="match status" value="1"/>
</dbReference>
<evidence type="ECO:0000256" key="4">
    <source>
        <dbReference type="SAM" id="SignalP"/>
    </source>
</evidence>
<dbReference type="PANTHER" id="PTHR35333:SF3">
    <property type="entry name" value="BETA-LACTAMASE-TYPE TRANSPEPTIDASE FOLD CONTAINING PROTEIN"/>
    <property type="match status" value="1"/>
</dbReference>
<evidence type="ECO:0000313" key="7">
    <source>
        <dbReference type="Proteomes" id="UP000179860"/>
    </source>
</evidence>
<dbReference type="Gene3D" id="3.40.710.10">
    <property type="entry name" value="DD-peptidase/beta-lactamase superfamily"/>
    <property type="match status" value="1"/>
</dbReference>
<organism evidence="6 7">
    <name type="scientific">Paraburkholderia sprentiae WSM5005</name>
    <dbReference type="NCBI Taxonomy" id="754502"/>
    <lineage>
        <taxon>Bacteria</taxon>
        <taxon>Pseudomonadati</taxon>
        <taxon>Pseudomonadota</taxon>
        <taxon>Betaproteobacteria</taxon>
        <taxon>Burkholderiales</taxon>
        <taxon>Burkholderiaceae</taxon>
        <taxon>Paraburkholderia</taxon>
    </lineage>
</organism>
<evidence type="ECO:0000259" key="5">
    <source>
        <dbReference type="Pfam" id="PF13354"/>
    </source>
</evidence>
<dbReference type="InterPro" id="IPR012338">
    <property type="entry name" value="Beta-lactam/transpept-like"/>
</dbReference>
<dbReference type="InterPro" id="IPR045155">
    <property type="entry name" value="Beta-lactam_cat"/>
</dbReference>
<gene>
    <name evidence="6" type="primary">bla</name>
    <name evidence="6" type="ORF">BJG93_30150</name>
</gene>
<dbReference type="InterPro" id="IPR000871">
    <property type="entry name" value="Beta-lactam_class-A"/>
</dbReference>
<dbReference type="Proteomes" id="UP000179860">
    <property type="component" value="Plasmid pl1WSM5005"/>
</dbReference>
<dbReference type="RefSeq" id="WP_027194921.1">
    <property type="nucleotide sequence ID" value="NZ_CP017563.2"/>
</dbReference>
<evidence type="ECO:0000256" key="2">
    <source>
        <dbReference type="ARBA" id="ARBA00009009"/>
    </source>
</evidence>
<reference evidence="6" key="1">
    <citation type="submission" date="2016-09" db="EMBL/GenBank/DDBJ databases">
        <title>The Complete Genome of Burkholderia sprentiae wsm5005.</title>
        <authorList>
            <person name="De Meyer S."/>
            <person name="Wang P."/>
            <person name="Terpolilli J."/>
        </authorList>
    </citation>
    <scope>NUCLEOTIDE SEQUENCE [LARGE SCALE GENOMIC DNA]</scope>
    <source>
        <strain evidence="6">WSM5005</strain>
        <plasmid evidence="6">pl1WSM5005</plasmid>
    </source>
</reference>
<dbReference type="SUPFAM" id="SSF56601">
    <property type="entry name" value="beta-lactamase/transpeptidase-like"/>
    <property type="match status" value="1"/>
</dbReference>
<feature type="signal peptide" evidence="4">
    <location>
        <begin position="1"/>
        <end position="22"/>
    </location>
</feature>
<feature type="chain" id="PRO_5009607696" description="beta-lactamase" evidence="4">
    <location>
        <begin position="23"/>
        <end position="295"/>
    </location>
</feature>
<dbReference type="EMBL" id="CP017563">
    <property type="protein sequence ID" value="APA89734.1"/>
    <property type="molecule type" value="Genomic_DNA"/>
</dbReference>
<protein>
    <recommendedName>
        <fullName evidence="3">beta-lactamase</fullName>
        <ecNumber evidence="3">3.5.2.6</ecNumber>
    </recommendedName>
</protein>
<reference evidence="6" key="2">
    <citation type="submission" date="2021-06" db="EMBL/GenBank/DDBJ databases">
        <authorList>
            <person name="Rogers T.H."/>
            <person name="Ramsay J.P."/>
            <person name="Wang P."/>
            <person name="Terpolilli J."/>
        </authorList>
    </citation>
    <scope>NUCLEOTIDE SEQUENCE</scope>
    <source>
        <strain evidence="6">WSM5005</strain>
        <plasmid evidence="6">pl1WSM5005</plasmid>
    </source>
</reference>
<geneLocation type="plasmid" evidence="6 7">
    <name>pl1WSM5005</name>
</geneLocation>
<dbReference type="NCBIfam" id="NF033103">
    <property type="entry name" value="bla_class_A"/>
    <property type="match status" value="1"/>
</dbReference>
<feature type="domain" description="Beta-lactamase class A catalytic" evidence="5">
    <location>
        <begin position="52"/>
        <end position="268"/>
    </location>
</feature>
<dbReference type="PROSITE" id="PS51257">
    <property type="entry name" value="PROKAR_LIPOPROTEIN"/>
    <property type="match status" value="1"/>
</dbReference>
<keyword evidence="4" id="KW-0732">Signal</keyword>
<dbReference type="GO" id="GO:0046677">
    <property type="term" value="P:response to antibiotic"/>
    <property type="evidence" value="ECO:0007669"/>
    <property type="project" value="InterPro"/>
</dbReference>
<evidence type="ECO:0000313" key="6">
    <source>
        <dbReference type="EMBL" id="APA89734.1"/>
    </source>
</evidence>
<evidence type="ECO:0000256" key="1">
    <source>
        <dbReference type="ARBA" id="ARBA00001526"/>
    </source>
</evidence>
<evidence type="ECO:0000256" key="3">
    <source>
        <dbReference type="ARBA" id="ARBA00012865"/>
    </source>
</evidence>
<comment type="catalytic activity">
    <reaction evidence="1">
        <text>a beta-lactam + H2O = a substituted beta-amino acid</text>
        <dbReference type="Rhea" id="RHEA:20401"/>
        <dbReference type="ChEBI" id="CHEBI:15377"/>
        <dbReference type="ChEBI" id="CHEBI:35627"/>
        <dbReference type="ChEBI" id="CHEBI:140347"/>
        <dbReference type="EC" id="3.5.2.6"/>
    </reaction>
</comment>